<organism evidence="3">
    <name type="scientific">Candidatus Thiothrix putei</name>
    <dbReference type="NCBI Taxonomy" id="3080811"/>
    <lineage>
        <taxon>Bacteria</taxon>
        <taxon>Pseudomonadati</taxon>
        <taxon>Pseudomonadota</taxon>
        <taxon>Gammaproteobacteria</taxon>
        <taxon>Thiotrichales</taxon>
        <taxon>Thiotrichaceae</taxon>
        <taxon>Thiothrix</taxon>
    </lineage>
</organism>
<keyword evidence="1" id="KW-1133">Transmembrane helix</keyword>
<dbReference type="EC" id="4.6.1.-" evidence="3"/>
<dbReference type="GO" id="GO:0035556">
    <property type="term" value="P:intracellular signal transduction"/>
    <property type="evidence" value="ECO:0007669"/>
    <property type="project" value="InterPro"/>
</dbReference>
<dbReference type="Proteomes" id="UP001301326">
    <property type="component" value="Chromosome"/>
</dbReference>
<reference evidence="3" key="1">
    <citation type="journal article" date="2023" name="Int. J. Mol. Sci.">
        <title>Metagenomics Revealed a New Genus 'Candidatus Thiocaldithrix dubininis' gen. nov., sp. nov. and a New Species 'Candidatus Thiothrix putei' sp. nov. in the Family Thiotrichaceae, Some Members of Which Have Traits of Both Na+- and H+-Motive Energetics.</title>
        <authorList>
            <person name="Ravin N.V."/>
            <person name="Muntyan M.S."/>
            <person name="Smolyakov D.D."/>
            <person name="Rudenko T.S."/>
            <person name="Beletsky A.V."/>
            <person name="Mardanov A.V."/>
            <person name="Grabovich M.Y."/>
        </authorList>
    </citation>
    <scope>NUCLEOTIDE SEQUENCE</scope>
    <source>
        <strain evidence="3">GKL-02</strain>
    </source>
</reference>
<evidence type="ECO:0000259" key="2">
    <source>
        <dbReference type="PROSITE" id="PS50125"/>
    </source>
</evidence>
<evidence type="ECO:0000313" key="3">
    <source>
        <dbReference type="EMBL" id="WGZ95346.1"/>
    </source>
</evidence>
<dbReference type="PANTHER" id="PTHR43081:SF1">
    <property type="entry name" value="ADENYLATE CYCLASE, TERMINAL-DIFFERENTIATION SPECIFIC"/>
    <property type="match status" value="1"/>
</dbReference>
<sequence length="644" mass="71267">MLIGIAAVLLLVQRYDPENVYSEWQTRVWNAYQHWGVKVTDRKPLAFVVQIDGESIKTVRELYGEDWPWPRKRYAELLRILFEEYHVDVVGVDMFMPYVRDAEGNDALLTLAHQHHLVFAQVFDFSPPDKAFTTGRIAGGVPMQAVPGGEIFPQANGYLGLTPQLAEAPCVGHVSPVKDAANGLITKVPLLVTYDGRLYPMLAMEMLRCKADGQYDLSVSPHANGWQLAAHDLLGDGETVRLLVDESGLWRVPYQIKTDNIDAIFASDVFRRQLPDQIASSLRNSMVLLAGTAPGLGDQHATPLDASVAGVTVHLQLLEWLLSGQENAPAFSLNAWSWVIGIVGLAGLYLLLVYGTGAGVVVVTPLLLAVGWLGLGFWAWVEKQWFIPMHPAVVFLAFLMIQVPLEWWLAQRTTGRLRKLFQDYLPMQLVGHIVNDNRQDLLLPSKRCLTLLFADIANFTQRAEHTSPEVLAELTQQILERLTAVAHQHEGTVDKYMGDAVMVFWNAPFPQEDHADRGVNAAIDMMQAIAQFNAEGGSLLQGEPVSVRIGVNTGEVVVGDLGTRFRHAYTAIGDAVNVTARLQSLARELQESLVVSKQTVERLSKSWPLVSSGDITLKGRQEAVGIYTLTNPKGSERNGESMEQ</sequence>
<feature type="transmembrane region" description="Helical" evidence="1">
    <location>
        <begin position="360"/>
        <end position="381"/>
    </location>
</feature>
<name>A0AA95HDK4_9GAMM</name>
<reference evidence="3" key="2">
    <citation type="submission" date="2023-04" db="EMBL/GenBank/DDBJ databases">
        <authorList>
            <person name="Beletskiy A.V."/>
            <person name="Mardanov A.V."/>
            <person name="Ravin N.V."/>
        </authorList>
    </citation>
    <scope>NUCLEOTIDE SEQUENCE</scope>
    <source>
        <strain evidence="3">GKL-02</strain>
    </source>
</reference>
<dbReference type="GO" id="GO:0006171">
    <property type="term" value="P:cAMP biosynthetic process"/>
    <property type="evidence" value="ECO:0007669"/>
    <property type="project" value="TreeGrafter"/>
</dbReference>
<keyword evidence="1" id="KW-0812">Transmembrane</keyword>
<feature type="transmembrane region" description="Helical" evidence="1">
    <location>
        <begin position="387"/>
        <end position="409"/>
    </location>
</feature>
<keyword evidence="3" id="KW-0456">Lyase</keyword>
<dbReference type="InterPro" id="IPR029787">
    <property type="entry name" value="Nucleotide_cyclase"/>
</dbReference>
<feature type="domain" description="Guanylate cyclase" evidence="2">
    <location>
        <begin position="450"/>
        <end position="583"/>
    </location>
</feature>
<dbReference type="Pfam" id="PF05226">
    <property type="entry name" value="CHASE2"/>
    <property type="match status" value="1"/>
</dbReference>
<dbReference type="EMBL" id="CP124756">
    <property type="protein sequence ID" value="WGZ95346.1"/>
    <property type="molecule type" value="Genomic_DNA"/>
</dbReference>
<dbReference type="Gene3D" id="3.30.70.1230">
    <property type="entry name" value="Nucleotide cyclase"/>
    <property type="match status" value="1"/>
</dbReference>
<proteinExistence type="predicted"/>
<dbReference type="InterPro" id="IPR050697">
    <property type="entry name" value="Adenylyl/Guanylyl_Cyclase_3/4"/>
</dbReference>
<protein>
    <submittedName>
        <fullName evidence="3">Adenylate/guanylate cyclase domain-containing protein</fullName>
        <ecNumber evidence="3">4.6.1.-</ecNumber>
    </submittedName>
</protein>
<dbReference type="InterPro" id="IPR007890">
    <property type="entry name" value="CHASE2"/>
</dbReference>
<dbReference type="KEGG" id="tput:QJT81_04995"/>
<dbReference type="PROSITE" id="PS50125">
    <property type="entry name" value="GUANYLATE_CYCLASE_2"/>
    <property type="match status" value="1"/>
</dbReference>
<accession>A0AA95HDK4</accession>
<dbReference type="GO" id="GO:0004016">
    <property type="term" value="F:adenylate cyclase activity"/>
    <property type="evidence" value="ECO:0007669"/>
    <property type="project" value="UniProtKB-ARBA"/>
</dbReference>
<dbReference type="SMART" id="SM01080">
    <property type="entry name" value="CHASE2"/>
    <property type="match status" value="1"/>
</dbReference>
<dbReference type="CDD" id="cd07302">
    <property type="entry name" value="CHD"/>
    <property type="match status" value="1"/>
</dbReference>
<feature type="transmembrane region" description="Helical" evidence="1">
    <location>
        <begin position="335"/>
        <end position="353"/>
    </location>
</feature>
<dbReference type="SUPFAM" id="SSF55073">
    <property type="entry name" value="Nucleotide cyclase"/>
    <property type="match status" value="1"/>
</dbReference>
<dbReference type="Pfam" id="PF00211">
    <property type="entry name" value="Guanylate_cyc"/>
    <property type="match status" value="1"/>
</dbReference>
<dbReference type="InterPro" id="IPR001054">
    <property type="entry name" value="A/G_cyclase"/>
</dbReference>
<gene>
    <name evidence="3" type="ORF">QJT81_04995</name>
</gene>
<dbReference type="AlphaFoldDB" id="A0AA95HDK4"/>
<keyword evidence="1" id="KW-0472">Membrane</keyword>
<evidence type="ECO:0000256" key="1">
    <source>
        <dbReference type="SAM" id="Phobius"/>
    </source>
</evidence>
<dbReference type="PANTHER" id="PTHR43081">
    <property type="entry name" value="ADENYLATE CYCLASE, TERMINAL-DIFFERENTIATION SPECIFIC-RELATED"/>
    <property type="match status" value="1"/>
</dbReference>
<dbReference type="SMART" id="SM00044">
    <property type="entry name" value="CYCc"/>
    <property type="match status" value="1"/>
</dbReference>